<comment type="caution">
    <text evidence="2">The sequence shown here is derived from an EMBL/GenBank/DDBJ whole genome shotgun (WGS) entry which is preliminary data.</text>
</comment>
<keyword evidence="1" id="KW-0812">Transmembrane</keyword>
<evidence type="ECO:0000313" key="2">
    <source>
        <dbReference type="EMBL" id="KKN12835.1"/>
    </source>
</evidence>
<dbReference type="AlphaFoldDB" id="A0A0F9MZX7"/>
<feature type="transmembrane region" description="Helical" evidence="1">
    <location>
        <begin position="12"/>
        <end position="32"/>
    </location>
</feature>
<keyword evidence="1" id="KW-0472">Membrane</keyword>
<accession>A0A0F9MZX7</accession>
<organism evidence="2">
    <name type="scientific">marine sediment metagenome</name>
    <dbReference type="NCBI Taxonomy" id="412755"/>
    <lineage>
        <taxon>unclassified sequences</taxon>
        <taxon>metagenomes</taxon>
        <taxon>ecological metagenomes</taxon>
    </lineage>
</organism>
<proteinExistence type="predicted"/>
<evidence type="ECO:0000256" key="1">
    <source>
        <dbReference type="SAM" id="Phobius"/>
    </source>
</evidence>
<name>A0A0F9MZX7_9ZZZZ</name>
<protein>
    <submittedName>
        <fullName evidence="2">Uncharacterized protein</fullName>
    </submittedName>
</protein>
<sequence length="95" mass="10272">MRQRLRGGVSVYAWGLVVPGVILHAAVLRPSFQRAAPPALTALCSHQYFAVFLCDYEGGPVVAIERHPHSCADWQVIVFLSSHGLTFAAEGLVQG</sequence>
<reference evidence="2" key="1">
    <citation type="journal article" date="2015" name="Nature">
        <title>Complex archaea that bridge the gap between prokaryotes and eukaryotes.</title>
        <authorList>
            <person name="Spang A."/>
            <person name="Saw J.H."/>
            <person name="Jorgensen S.L."/>
            <person name="Zaremba-Niedzwiedzka K."/>
            <person name="Martijn J."/>
            <person name="Lind A.E."/>
            <person name="van Eijk R."/>
            <person name="Schleper C."/>
            <person name="Guy L."/>
            <person name="Ettema T.J."/>
        </authorList>
    </citation>
    <scope>NUCLEOTIDE SEQUENCE</scope>
</reference>
<keyword evidence="1" id="KW-1133">Transmembrane helix</keyword>
<dbReference type="EMBL" id="LAZR01003988">
    <property type="protein sequence ID" value="KKN12835.1"/>
    <property type="molecule type" value="Genomic_DNA"/>
</dbReference>
<gene>
    <name evidence="2" type="ORF">LCGC14_1012460</name>
</gene>